<evidence type="ECO:0000313" key="17">
    <source>
        <dbReference type="Proteomes" id="UP000000709"/>
    </source>
</evidence>
<dbReference type="STRING" id="619300.G3AHN0"/>
<dbReference type="InterPro" id="IPR007482">
    <property type="entry name" value="Tyr_Pase-like_PTPLA"/>
</dbReference>
<sequence>MDRFYPLPTNQKVVFFFNSAAATLWFCCLLRFLLLLPLVGRRFLPGGIADFFQVVALLPLIGFLLVKPLLNKKISLSNLWALSNDLKMAWICYGVIFPHPKIAKHTSYSILISAWCVQYFIHYSYHAFRIKTKSSPHFLFWLQYHNFYVIYPMALVAEMILTFLSLGFVQENSIHEIALKATLLSYIPVAYFAWGHLQARKKNKYIEVMNKRRESAMKTAPSAEIATTSGLSPNTQSTELREIN</sequence>
<comment type="catalytic activity">
    <reaction evidence="13 14">
        <text>a very-long-chain (3R)-3-hydroxyacyl-CoA = a very-long-chain (2E)-enoyl-CoA + H2O</text>
        <dbReference type="Rhea" id="RHEA:45812"/>
        <dbReference type="ChEBI" id="CHEBI:15377"/>
        <dbReference type="ChEBI" id="CHEBI:83728"/>
        <dbReference type="ChEBI" id="CHEBI:85440"/>
        <dbReference type="EC" id="4.2.1.134"/>
    </reaction>
</comment>
<name>G3AHN0_SPAPN</name>
<dbReference type="FunCoup" id="G3AHN0">
    <property type="interactions" value="29"/>
</dbReference>
<dbReference type="OrthoDB" id="46988at2759"/>
<dbReference type="GO" id="GO:0030148">
    <property type="term" value="P:sphingolipid biosynthetic process"/>
    <property type="evidence" value="ECO:0007669"/>
    <property type="project" value="TreeGrafter"/>
</dbReference>
<keyword evidence="9 14" id="KW-0443">Lipid metabolism</keyword>
<comment type="similarity">
    <text evidence="3 14">Belongs to the very long-chain fatty acids dehydratase HACD family.</text>
</comment>
<feature type="transmembrane region" description="Helical" evidence="14">
    <location>
        <begin position="148"/>
        <end position="168"/>
    </location>
</feature>
<dbReference type="GO" id="GO:0005789">
    <property type="term" value="C:endoplasmic reticulum membrane"/>
    <property type="evidence" value="ECO:0007669"/>
    <property type="project" value="UniProtKB-SubCell"/>
</dbReference>
<keyword evidence="7 14" id="KW-0276">Fatty acid metabolism</keyword>
<evidence type="ECO:0000256" key="9">
    <source>
        <dbReference type="ARBA" id="ARBA00023098"/>
    </source>
</evidence>
<dbReference type="GO" id="GO:0030497">
    <property type="term" value="P:fatty acid elongation"/>
    <property type="evidence" value="ECO:0007669"/>
    <property type="project" value="TreeGrafter"/>
</dbReference>
<dbReference type="Pfam" id="PF04387">
    <property type="entry name" value="PTPLA"/>
    <property type="match status" value="1"/>
</dbReference>
<dbReference type="PANTHER" id="PTHR11035">
    <property type="entry name" value="VERY-LONG-CHAIN (3R)-3-HYDROXYACYL-COA DEHYDRATASE"/>
    <property type="match status" value="1"/>
</dbReference>
<keyword evidence="10 14" id="KW-0472">Membrane</keyword>
<dbReference type="HOGENOM" id="CLU_1209709_0_0_1"/>
<evidence type="ECO:0000256" key="6">
    <source>
        <dbReference type="ARBA" id="ARBA00022692"/>
    </source>
</evidence>
<dbReference type="AlphaFoldDB" id="G3AHN0"/>
<dbReference type="GO" id="GO:0102158">
    <property type="term" value="F:very-long-chain (3R)-3-hydroxyacyl-CoA dehydratase activity"/>
    <property type="evidence" value="ECO:0007669"/>
    <property type="project" value="UniProtKB-EC"/>
</dbReference>
<feature type="transmembrane region" description="Helical" evidence="14">
    <location>
        <begin position="78"/>
        <end position="96"/>
    </location>
</feature>
<evidence type="ECO:0000256" key="1">
    <source>
        <dbReference type="ARBA" id="ARBA00004141"/>
    </source>
</evidence>
<dbReference type="EC" id="4.2.1.134" evidence="4 14"/>
<organism evidence="17">
    <name type="scientific">Spathaspora passalidarum (strain NRRL Y-27907 / 11-Y1)</name>
    <dbReference type="NCBI Taxonomy" id="619300"/>
    <lineage>
        <taxon>Eukaryota</taxon>
        <taxon>Fungi</taxon>
        <taxon>Dikarya</taxon>
        <taxon>Ascomycota</taxon>
        <taxon>Saccharomycotina</taxon>
        <taxon>Pichiomycetes</taxon>
        <taxon>Debaryomycetaceae</taxon>
        <taxon>Spathaspora</taxon>
    </lineage>
</organism>
<feature type="transmembrane region" description="Helical" evidence="14">
    <location>
        <begin position="12"/>
        <end position="34"/>
    </location>
</feature>
<evidence type="ECO:0000256" key="12">
    <source>
        <dbReference type="ARBA" id="ARBA00023239"/>
    </source>
</evidence>
<evidence type="ECO:0000256" key="7">
    <source>
        <dbReference type="ARBA" id="ARBA00022832"/>
    </source>
</evidence>
<keyword evidence="8 14" id="KW-1133">Transmembrane helix</keyword>
<gene>
    <name evidence="16" type="ORF">SPAPADRAFT_59628</name>
</gene>
<evidence type="ECO:0000256" key="10">
    <source>
        <dbReference type="ARBA" id="ARBA00023136"/>
    </source>
</evidence>
<evidence type="ECO:0000256" key="4">
    <source>
        <dbReference type="ARBA" id="ARBA00013122"/>
    </source>
</evidence>
<comment type="subcellular location">
    <subcellularLocation>
        <location evidence="14">Endoplasmic reticulum membrane</location>
        <topology evidence="14">Multi-pass membrane protein</topology>
    </subcellularLocation>
    <subcellularLocation>
        <location evidence="1">Membrane</location>
        <topology evidence="1">Multi-pass membrane protein</topology>
    </subcellularLocation>
</comment>
<evidence type="ECO:0000256" key="2">
    <source>
        <dbReference type="ARBA" id="ARBA00005194"/>
    </source>
</evidence>
<keyword evidence="5 14" id="KW-0444">Lipid biosynthesis</keyword>
<feature type="transmembrane region" description="Helical" evidence="14">
    <location>
        <begin position="46"/>
        <end position="66"/>
    </location>
</feature>
<dbReference type="GO" id="GO:0042761">
    <property type="term" value="P:very long-chain fatty acid biosynthetic process"/>
    <property type="evidence" value="ECO:0007669"/>
    <property type="project" value="TreeGrafter"/>
</dbReference>
<dbReference type="UniPathway" id="UPA00094"/>
<dbReference type="Proteomes" id="UP000000709">
    <property type="component" value="Unassembled WGS sequence"/>
</dbReference>
<keyword evidence="6 14" id="KW-0812">Transmembrane</keyword>
<keyword evidence="17" id="KW-1185">Reference proteome</keyword>
<reference evidence="16 17" key="1">
    <citation type="journal article" date="2011" name="Proc. Natl. Acad. Sci. U.S.A.">
        <title>Comparative genomics of xylose-fermenting fungi for enhanced biofuel production.</title>
        <authorList>
            <person name="Wohlbach D.J."/>
            <person name="Kuo A."/>
            <person name="Sato T.K."/>
            <person name="Potts K.M."/>
            <person name="Salamov A.A."/>
            <person name="LaButti K.M."/>
            <person name="Sun H."/>
            <person name="Clum A."/>
            <person name="Pangilinan J.L."/>
            <person name="Lindquist E.A."/>
            <person name="Lucas S."/>
            <person name="Lapidus A."/>
            <person name="Jin M."/>
            <person name="Gunawan C."/>
            <person name="Balan V."/>
            <person name="Dale B.E."/>
            <person name="Jeffries T.W."/>
            <person name="Zinkel R."/>
            <person name="Barry K.W."/>
            <person name="Grigoriev I.V."/>
            <person name="Gasch A.P."/>
        </authorList>
    </citation>
    <scope>NUCLEOTIDE SEQUENCE [LARGE SCALE GENOMIC DNA]</scope>
    <source>
        <strain evidence="17">NRRL Y-27907 / 11-Y1</strain>
    </source>
</reference>
<dbReference type="PANTHER" id="PTHR11035:SF3">
    <property type="entry name" value="VERY-LONG-CHAIN (3R)-3-HYDROXYACYL-COA DEHYDRATASE"/>
    <property type="match status" value="1"/>
</dbReference>
<evidence type="ECO:0000313" key="16">
    <source>
        <dbReference type="EMBL" id="EGW34193.1"/>
    </source>
</evidence>
<evidence type="ECO:0000256" key="13">
    <source>
        <dbReference type="ARBA" id="ARBA00036671"/>
    </source>
</evidence>
<keyword evidence="11 14" id="KW-0275">Fatty acid biosynthesis</keyword>
<feature type="transmembrane region" description="Helical" evidence="14">
    <location>
        <begin position="174"/>
        <end position="194"/>
    </location>
</feature>
<feature type="compositionally biased region" description="Polar residues" evidence="15">
    <location>
        <begin position="225"/>
        <end position="238"/>
    </location>
</feature>
<dbReference type="RefSeq" id="XP_007373777.1">
    <property type="nucleotide sequence ID" value="XM_007373715.1"/>
</dbReference>
<evidence type="ECO:0000256" key="5">
    <source>
        <dbReference type="ARBA" id="ARBA00022516"/>
    </source>
</evidence>
<dbReference type="EMBL" id="GL996500">
    <property type="protein sequence ID" value="EGW34193.1"/>
    <property type="molecule type" value="Genomic_DNA"/>
</dbReference>
<accession>G3AHN0</accession>
<keyword evidence="14" id="KW-0256">Endoplasmic reticulum</keyword>
<protein>
    <recommendedName>
        <fullName evidence="4 14">Very-long-chain (3R)-3-hydroxyacyl-CoA dehydratase</fullName>
        <ecNumber evidence="4 14">4.2.1.134</ecNumber>
    </recommendedName>
</protein>
<evidence type="ECO:0000256" key="11">
    <source>
        <dbReference type="ARBA" id="ARBA00023160"/>
    </source>
</evidence>
<proteinExistence type="inferred from homology"/>
<dbReference type="InParanoid" id="G3AHN0"/>
<dbReference type="KEGG" id="spaa:SPAPADRAFT_59628"/>
<comment type="function">
    <text evidence="14">Catalyzes the third of the four reactions of the long-chain fatty acids elongation cycle. This endoplasmic reticulum-bound enzymatic process, allows the addition of two carbons to the chain of long- and very long-chain fatty acids/VLCFAs per cycle. This enzyme catalyzes the dehydration of the 3-hydroxyacyl-CoA intermediate into trans-2,3-enoyl-CoA, within each cycle of fatty acid elongation. Thereby, it participates to the production of VLCFAs of different chain lengths that are involved in multiple biological processes as precursors of membrane lipids and lipid mediators.</text>
</comment>
<evidence type="ECO:0000256" key="15">
    <source>
        <dbReference type="SAM" id="MobiDB-lite"/>
    </source>
</evidence>
<comment type="pathway">
    <text evidence="2 14">Lipid metabolism; fatty acid biosynthesis.</text>
</comment>
<evidence type="ECO:0000256" key="3">
    <source>
        <dbReference type="ARBA" id="ARBA00007811"/>
    </source>
</evidence>
<dbReference type="OMA" id="PKIAKHT"/>
<keyword evidence="12 14" id="KW-0456">Lyase</keyword>
<feature type="transmembrane region" description="Helical" evidence="14">
    <location>
        <begin position="108"/>
        <end position="128"/>
    </location>
</feature>
<evidence type="ECO:0000256" key="14">
    <source>
        <dbReference type="RuleBase" id="RU363109"/>
    </source>
</evidence>
<feature type="region of interest" description="Disordered" evidence="15">
    <location>
        <begin position="217"/>
        <end position="244"/>
    </location>
</feature>
<dbReference type="eggNOG" id="ENOG502SF4K">
    <property type="taxonomic scope" value="Eukaryota"/>
</dbReference>
<dbReference type="GeneID" id="18872995"/>
<evidence type="ECO:0000256" key="8">
    <source>
        <dbReference type="ARBA" id="ARBA00022989"/>
    </source>
</evidence>